<dbReference type="InterPro" id="IPR019826">
    <property type="entry name" value="Carboxylesterase_B_AS"/>
</dbReference>
<dbReference type="AlphaFoldDB" id="A0A1V8T9F1"/>
<feature type="signal peptide" evidence="3">
    <location>
        <begin position="1"/>
        <end position="19"/>
    </location>
</feature>
<evidence type="ECO:0000256" key="3">
    <source>
        <dbReference type="RuleBase" id="RU361235"/>
    </source>
</evidence>
<dbReference type="EC" id="3.1.1.-" evidence="3"/>
<dbReference type="InterPro" id="IPR029058">
    <property type="entry name" value="AB_hydrolase_fold"/>
</dbReference>
<evidence type="ECO:0000313" key="6">
    <source>
        <dbReference type="Proteomes" id="UP000192596"/>
    </source>
</evidence>
<feature type="domain" description="Carboxylesterase type B" evidence="4">
    <location>
        <begin position="185"/>
        <end position="689"/>
    </location>
</feature>
<evidence type="ECO:0000256" key="1">
    <source>
        <dbReference type="ARBA" id="ARBA00005964"/>
    </source>
</evidence>
<keyword evidence="3" id="KW-0732">Signal</keyword>
<reference evidence="6" key="1">
    <citation type="submission" date="2017-03" db="EMBL/GenBank/DDBJ databases">
        <title>Genomes of endolithic fungi from Antarctica.</title>
        <authorList>
            <person name="Coleine C."/>
            <person name="Masonjones S."/>
            <person name="Stajich J.E."/>
        </authorList>
    </citation>
    <scope>NUCLEOTIDE SEQUENCE [LARGE SCALE GENOMIC DNA]</scope>
    <source>
        <strain evidence="6">CCFEE 5527</strain>
    </source>
</reference>
<dbReference type="PROSITE" id="PS00122">
    <property type="entry name" value="CARBOXYLESTERASE_B_1"/>
    <property type="match status" value="1"/>
</dbReference>
<gene>
    <name evidence="5" type="ORF">B0A48_06603</name>
</gene>
<dbReference type="Proteomes" id="UP000192596">
    <property type="component" value="Unassembled WGS sequence"/>
</dbReference>
<keyword evidence="6" id="KW-1185">Reference proteome</keyword>
<dbReference type="Pfam" id="PF00135">
    <property type="entry name" value="COesterase"/>
    <property type="match status" value="1"/>
</dbReference>
<accession>A0A1V8T9F1</accession>
<name>A0A1V8T9F1_9PEZI</name>
<sequence length="699" mass="75020">MSVLVSCLALLRLAAYAIASQTPSPAKLGDVSILAADDLITNDTATTSAALLLRSSYDLNSAQGACDALGESLWSPGRAAFDEGLNSSLSYEVYAGRVAAGQTFWVAQAGQKGHWRNPHHGQQCQSLRTNGQYCPVDCRADLPVLCTQTAPASNITYADTAATYQVAQKVGSQTLIGFRDFLTFRFLSVRFAKEPERFTYSSVFDTAVGTNSALTFAPECLQSPNNGSTDCLFLNVWTTSLPGAAAPAKKALKPVMVYIYGGGFATGSASNPTNDGGNLTARGDVVVVDIAYRLSTLGFLALGDGVHNGNYWLSDCIAGLQWVQKYVEAFGGDPKQVTIFGESAGAETVQALLASSEAKGLFHGAIMQSNYRQPYIPISVSVTQSTNAILNLTGCNTASNQLACLQAYNASALIDLKTISNAPVIDGKYLKSSYINLNSTSTLNSVPLLLGVNRDEEGVQGTVYPTTDLNTGIIDVAPSVGISAQTLISSGAFPLGDGNGCNGETCSFNTATNETLRVFNTTTRILTDASFHCSNQYTAYAGVKTGALPNVWYYEFNRTYQDPGYNMNGICLPPVTASHPYGDPELEYFKCHAGDLSITFGNWARVSFPARDEFDKPYTQLVVDYWTAFARNLNPNPDVGYLKARGYWSTLGQIQGSGLWEKVDAKEPRMMELQWNSVMMPFPDAEQCSVLGQGLDVLL</sequence>
<keyword evidence="2 3" id="KW-0378">Hydrolase</keyword>
<dbReference type="InParanoid" id="A0A1V8T9F1"/>
<feature type="chain" id="PRO_5011822683" description="Carboxylic ester hydrolase" evidence="3">
    <location>
        <begin position="20"/>
        <end position="699"/>
    </location>
</feature>
<evidence type="ECO:0000256" key="2">
    <source>
        <dbReference type="ARBA" id="ARBA00022801"/>
    </source>
</evidence>
<comment type="similarity">
    <text evidence="1 3">Belongs to the type-B carboxylesterase/lipase family.</text>
</comment>
<dbReference type="GO" id="GO:0016787">
    <property type="term" value="F:hydrolase activity"/>
    <property type="evidence" value="ECO:0007669"/>
    <property type="project" value="UniProtKB-KW"/>
</dbReference>
<dbReference type="SUPFAM" id="SSF53474">
    <property type="entry name" value="alpha/beta-Hydrolases"/>
    <property type="match status" value="1"/>
</dbReference>
<dbReference type="EMBL" id="NAJO01000013">
    <property type="protein sequence ID" value="OQO07812.1"/>
    <property type="molecule type" value="Genomic_DNA"/>
</dbReference>
<dbReference type="PANTHER" id="PTHR43142">
    <property type="entry name" value="CARBOXYLIC ESTER HYDROLASE"/>
    <property type="match status" value="1"/>
</dbReference>
<dbReference type="InterPro" id="IPR002018">
    <property type="entry name" value="CarbesteraseB"/>
</dbReference>
<dbReference type="Gene3D" id="3.40.50.1820">
    <property type="entry name" value="alpha/beta hydrolase"/>
    <property type="match status" value="1"/>
</dbReference>
<evidence type="ECO:0000259" key="4">
    <source>
        <dbReference type="Pfam" id="PF00135"/>
    </source>
</evidence>
<proteinExistence type="inferred from homology"/>
<dbReference type="PANTHER" id="PTHR43142:SF3">
    <property type="entry name" value="PUTATIVE (AFU_ORTHOLOGUE AFUA_3G09070)-RELATED"/>
    <property type="match status" value="1"/>
</dbReference>
<dbReference type="STRING" id="1507870.A0A1V8T9F1"/>
<evidence type="ECO:0000313" key="5">
    <source>
        <dbReference type="EMBL" id="OQO07812.1"/>
    </source>
</evidence>
<protein>
    <recommendedName>
        <fullName evidence="3">Carboxylic ester hydrolase</fullName>
        <ecNumber evidence="3">3.1.1.-</ecNumber>
    </recommendedName>
</protein>
<dbReference type="OrthoDB" id="408631at2759"/>
<comment type="caution">
    <text evidence="5">The sequence shown here is derived from an EMBL/GenBank/DDBJ whole genome shotgun (WGS) entry which is preliminary data.</text>
</comment>
<organism evidence="5 6">
    <name type="scientific">Cryoendolithus antarcticus</name>
    <dbReference type="NCBI Taxonomy" id="1507870"/>
    <lineage>
        <taxon>Eukaryota</taxon>
        <taxon>Fungi</taxon>
        <taxon>Dikarya</taxon>
        <taxon>Ascomycota</taxon>
        <taxon>Pezizomycotina</taxon>
        <taxon>Dothideomycetes</taxon>
        <taxon>Dothideomycetidae</taxon>
        <taxon>Cladosporiales</taxon>
        <taxon>Cladosporiaceae</taxon>
        <taxon>Cryoendolithus</taxon>
    </lineage>
</organism>